<dbReference type="PROSITE" id="PS50082">
    <property type="entry name" value="WD_REPEATS_2"/>
    <property type="match status" value="1"/>
</dbReference>
<accession>A0A2T7PDN6</accession>
<protein>
    <recommendedName>
        <fullName evidence="8">Leucine-rich repeat and WD repeat-containing protein 1 WD domain-containing protein</fullName>
    </recommendedName>
</protein>
<name>A0A2T7PDN6_POMCA</name>
<keyword evidence="2" id="KW-0158">Chromosome</keyword>
<evidence type="ECO:0000256" key="2">
    <source>
        <dbReference type="ARBA" id="ARBA00022454"/>
    </source>
</evidence>
<evidence type="ECO:0000259" key="8">
    <source>
        <dbReference type="Pfam" id="PF23215"/>
    </source>
</evidence>
<dbReference type="InterPro" id="IPR001680">
    <property type="entry name" value="WD40_rpt"/>
</dbReference>
<gene>
    <name evidence="9" type="ORF">C0Q70_06949</name>
</gene>
<feature type="domain" description="Leucine-rich repeat and WD repeat-containing protein 1 WD" evidence="8">
    <location>
        <begin position="22"/>
        <end position="390"/>
    </location>
</feature>
<evidence type="ECO:0000256" key="4">
    <source>
        <dbReference type="ARBA" id="ARBA00022614"/>
    </source>
</evidence>
<sequence length="392" mass="43103">MSRAVRQSQKAAPVCLPDVADYEPRKFLRCHGNSDDDGIKVWSCAFEPSPHKPGETGNILATCGRDTVCLIDVLTGKIMKRFKDPDKEVVMHPVHTFTSVIIESASYALRCLYACAGEGGAVKMIYPDQLVVYDVIRGHRRGINCLCFHSSEPRLLFSGSTDRSIMLWDIGLPVIEMNIYSPLLQINLSDMVGDPLSLMFSASSNTLVSATEKGCFGWALGRVSHLASSKDVIKTPKMSFQHPEDGCSLETIDGLVSLGGGFVATKRVGAGEILVWNLEEHMKSKAKNISITPFVKLQCSKTDVKYISLGYSAGLLCLGDNEGKIYLYNLKDLPKTSMPLLKPSRVLEWPQVDNLKTDKEGEVVINTVAISSDHRFIIGGTDNNLVCVWQQI</sequence>
<dbReference type="InterPro" id="IPR036322">
    <property type="entry name" value="WD40_repeat_dom_sf"/>
</dbReference>
<dbReference type="Pfam" id="PF23215">
    <property type="entry name" value="WD_LRWD1"/>
    <property type="match status" value="1"/>
</dbReference>
<dbReference type="InterPro" id="IPR015943">
    <property type="entry name" value="WD40/YVTN_repeat-like_dom_sf"/>
</dbReference>
<keyword evidence="5" id="KW-0677">Repeat</keyword>
<dbReference type="GO" id="GO:0071169">
    <property type="term" value="P:establishment of protein localization to chromatin"/>
    <property type="evidence" value="ECO:0007669"/>
    <property type="project" value="TreeGrafter"/>
</dbReference>
<dbReference type="Proteomes" id="UP000245119">
    <property type="component" value="Linkage Group LG4"/>
</dbReference>
<dbReference type="InterPro" id="IPR019775">
    <property type="entry name" value="WD40_repeat_CS"/>
</dbReference>
<organism evidence="9 10">
    <name type="scientific">Pomacea canaliculata</name>
    <name type="common">Golden apple snail</name>
    <dbReference type="NCBI Taxonomy" id="400727"/>
    <lineage>
        <taxon>Eukaryota</taxon>
        <taxon>Metazoa</taxon>
        <taxon>Spiralia</taxon>
        <taxon>Lophotrochozoa</taxon>
        <taxon>Mollusca</taxon>
        <taxon>Gastropoda</taxon>
        <taxon>Caenogastropoda</taxon>
        <taxon>Architaenioglossa</taxon>
        <taxon>Ampullarioidea</taxon>
        <taxon>Ampullariidae</taxon>
        <taxon>Pomacea</taxon>
    </lineage>
</organism>
<dbReference type="InterPro" id="IPR056160">
    <property type="entry name" value="WD_LRWD1"/>
</dbReference>
<dbReference type="Gene3D" id="2.130.10.10">
    <property type="entry name" value="YVTN repeat-like/Quinoprotein amine dehydrogenase"/>
    <property type="match status" value="1"/>
</dbReference>
<dbReference type="EMBL" id="PZQS01000004">
    <property type="protein sequence ID" value="PVD31536.1"/>
    <property type="molecule type" value="Genomic_DNA"/>
</dbReference>
<dbReference type="GO" id="GO:0003682">
    <property type="term" value="F:chromatin binding"/>
    <property type="evidence" value="ECO:0007669"/>
    <property type="project" value="TreeGrafter"/>
</dbReference>
<feature type="repeat" description="WD" evidence="7">
    <location>
        <begin position="136"/>
        <end position="170"/>
    </location>
</feature>
<reference evidence="9 10" key="1">
    <citation type="submission" date="2018-04" db="EMBL/GenBank/DDBJ databases">
        <title>The genome of golden apple snail Pomacea canaliculata provides insight into stress tolerance and invasive adaptation.</title>
        <authorList>
            <person name="Liu C."/>
            <person name="Liu B."/>
            <person name="Ren Y."/>
            <person name="Zhang Y."/>
            <person name="Wang H."/>
            <person name="Li S."/>
            <person name="Jiang F."/>
            <person name="Yin L."/>
            <person name="Zhang G."/>
            <person name="Qian W."/>
            <person name="Fan W."/>
        </authorList>
    </citation>
    <scope>NUCLEOTIDE SEQUENCE [LARGE SCALE GENOMIC DNA]</scope>
    <source>
        <strain evidence="9">SZHN2017</strain>
        <tissue evidence="9">Muscle</tissue>
    </source>
</reference>
<dbReference type="GO" id="GO:0005664">
    <property type="term" value="C:nuclear origin of replication recognition complex"/>
    <property type="evidence" value="ECO:0007669"/>
    <property type="project" value="TreeGrafter"/>
</dbReference>
<keyword evidence="3 7" id="KW-0853">WD repeat</keyword>
<evidence type="ECO:0000256" key="3">
    <source>
        <dbReference type="ARBA" id="ARBA00022574"/>
    </source>
</evidence>
<dbReference type="InterPro" id="IPR052489">
    <property type="entry name" value="LRWD1"/>
</dbReference>
<proteinExistence type="predicted"/>
<dbReference type="SMART" id="SM00320">
    <property type="entry name" value="WD40"/>
    <property type="match status" value="4"/>
</dbReference>
<evidence type="ECO:0000313" key="9">
    <source>
        <dbReference type="EMBL" id="PVD31536.1"/>
    </source>
</evidence>
<keyword evidence="6" id="KW-0156">Chromatin regulator</keyword>
<dbReference type="OrthoDB" id="7318948at2759"/>
<dbReference type="SUPFAM" id="SSF50978">
    <property type="entry name" value="WD40 repeat-like"/>
    <property type="match status" value="1"/>
</dbReference>
<evidence type="ECO:0000256" key="7">
    <source>
        <dbReference type="PROSITE-ProRule" id="PRU00221"/>
    </source>
</evidence>
<keyword evidence="10" id="KW-1185">Reference proteome</keyword>
<keyword evidence="4" id="KW-0433">Leucine-rich repeat</keyword>
<comment type="caution">
    <text evidence="9">The sequence shown here is derived from an EMBL/GenBank/DDBJ whole genome shotgun (WGS) entry which is preliminary data.</text>
</comment>
<dbReference type="GO" id="GO:0006325">
    <property type="term" value="P:chromatin organization"/>
    <property type="evidence" value="ECO:0007669"/>
    <property type="project" value="UniProtKB-KW"/>
</dbReference>
<dbReference type="PANTHER" id="PTHR24370">
    <property type="entry name" value="OPTICIN"/>
    <property type="match status" value="1"/>
</dbReference>
<evidence type="ECO:0000256" key="1">
    <source>
        <dbReference type="ARBA" id="ARBA00004286"/>
    </source>
</evidence>
<dbReference type="STRING" id="400727.A0A2T7PDN6"/>
<evidence type="ECO:0000256" key="6">
    <source>
        <dbReference type="ARBA" id="ARBA00022853"/>
    </source>
</evidence>
<evidence type="ECO:0000313" key="10">
    <source>
        <dbReference type="Proteomes" id="UP000245119"/>
    </source>
</evidence>
<dbReference type="PANTHER" id="PTHR24370:SF10">
    <property type="entry name" value="LEUCINE-RICH REPEAT AND WD REPEAT-CONTAINING PROTEIN 1"/>
    <property type="match status" value="1"/>
</dbReference>
<evidence type="ECO:0000256" key="5">
    <source>
        <dbReference type="ARBA" id="ARBA00022737"/>
    </source>
</evidence>
<dbReference type="AlphaFoldDB" id="A0A2T7PDN6"/>
<comment type="subcellular location">
    <subcellularLocation>
        <location evidence="1">Chromosome</location>
    </subcellularLocation>
</comment>
<dbReference type="PROSITE" id="PS50294">
    <property type="entry name" value="WD_REPEATS_REGION"/>
    <property type="match status" value="1"/>
</dbReference>
<dbReference type="PROSITE" id="PS00678">
    <property type="entry name" value="WD_REPEATS_1"/>
    <property type="match status" value="1"/>
</dbReference>